<keyword evidence="2" id="KW-1185">Reference proteome</keyword>
<organism evidence="1 2">
    <name type="scientific">Diploscapter pachys</name>
    <dbReference type="NCBI Taxonomy" id="2018661"/>
    <lineage>
        <taxon>Eukaryota</taxon>
        <taxon>Metazoa</taxon>
        <taxon>Ecdysozoa</taxon>
        <taxon>Nematoda</taxon>
        <taxon>Chromadorea</taxon>
        <taxon>Rhabditida</taxon>
        <taxon>Rhabditina</taxon>
        <taxon>Rhabditomorpha</taxon>
        <taxon>Rhabditoidea</taxon>
        <taxon>Rhabditidae</taxon>
        <taxon>Diploscapter</taxon>
    </lineage>
</organism>
<dbReference type="AlphaFoldDB" id="A0A2A2JEN7"/>
<reference evidence="1 2" key="1">
    <citation type="journal article" date="2017" name="Curr. Biol.">
        <title>Genome architecture and evolution of a unichromosomal asexual nematode.</title>
        <authorList>
            <person name="Fradin H."/>
            <person name="Zegar C."/>
            <person name="Gutwein M."/>
            <person name="Lucas J."/>
            <person name="Kovtun M."/>
            <person name="Corcoran D."/>
            <person name="Baugh L.R."/>
            <person name="Kiontke K."/>
            <person name="Gunsalus K."/>
            <person name="Fitch D.H."/>
            <person name="Piano F."/>
        </authorList>
    </citation>
    <scope>NUCLEOTIDE SEQUENCE [LARGE SCALE GENOMIC DNA]</scope>
    <source>
        <strain evidence="1">PF1309</strain>
    </source>
</reference>
<dbReference type="EMBL" id="LIAE01010477">
    <property type="protein sequence ID" value="PAV60238.1"/>
    <property type="molecule type" value="Genomic_DNA"/>
</dbReference>
<evidence type="ECO:0000313" key="2">
    <source>
        <dbReference type="Proteomes" id="UP000218231"/>
    </source>
</evidence>
<dbReference type="Proteomes" id="UP000218231">
    <property type="component" value="Unassembled WGS sequence"/>
</dbReference>
<name>A0A2A2JEN7_9BILA</name>
<gene>
    <name evidence="1" type="ORF">WR25_07114</name>
</gene>
<evidence type="ECO:0000313" key="1">
    <source>
        <dbReference type="EMBL" id="PAV60238.1"/>
    </source>
</evidence>
<protein>
    <submittedName>
        <fullName evidence="1">Uncharacterized protein</fullName>
    </submittedName>
</protein>
<comment type="caution">
    <text evidence="1">The sequence shown here is derived from an EMBL/GenBank/DDBJ whole genome shotgun (WGS) entry which is preliminary data.</text>
</comment>
<sequence length="146" mass="16319">MRAQAPKVDGKNLCPYARCAISPLDLCLLLLLLPSARWPSLALQQQGATKSFSHHPVLRLPFSFKQTTVLSPLSTRISLHLYRLFVDTSIYPLSSNIRLLYLPSLPFLPFADLISFASLLFLHTTASTSLYIQLLPHFSEISSSSF</sequence>
<accession>A0A2A2JEN7</accession>
<proteinExistence type="predicted"/>